<dbReference type="PANTHER" id="PTHR45629:SF7">
    <property type="entry name" value="DNA EXCISION REPAIR PROTEIN ERCC-6-RELATED"/>
    <property type="match status" value="1"/>
</dbReference>
<sequence>MDPAPASSSDAPSDSGREPAADESSFSGALEQLGVHAYNASELEESVRARANEIIDQKRIAHETKRARLQLSAKVKLLRSIESDLRSTSLTPGALSDLRKKRSDVKQDIQEIEADLVALEKSVSIDEARPAVGRRTSDHQDPTVLAGESTPFSHDQQWESRVRRVAVQCEPTFLKKRSSEEVVDDVEETERKAKRPARRSARVFDDADDYAYQQRLSRLQTRQQSDDDDDFNDVDVAPIPDGGEDDVEFEGGLIVPGRIYDRLYKYQRTAVQWLWELHQQNVGGIIGDAMGLGKTVTVIAFLAGLARSAHLNAGPNLILCPASILGQWLREFRRWMPTCRVMLLHESGNHECSSKTIIRKALKGGAGHTVITTYESLRKYHEIILPAQWGYAILDEGHRIRNPDATITLLVKRLRTPHRIILSGSPIQNHLRELWSLFDFIFPGKLGTLPVFEIEFCEPIVRGGYVHATREQVQAAYQCAVMLRQIITPHILRRLKSDVLHHLPQKSEQILFCSMTAEQKQTYKQVLASDDVVHAAPADQRIFRAISLLRKICNHPDLLLLSDESRNLPDDYGHVGRSGKLKVTEQVLTMWKTQGHRALLFSQTRQCLDIIEALVRSRGYEYRRVDGSTPVRSRQAIFDEFNNSDKVFVLLLTTRAGGFGLNLVGANRVLVYDPDWNPATDDQAQERAYRIGQTRDVTVLRLITRGTIEEKVYHRQIFKQLLTNKILEDPTQQRFFSNSDLKDLFSFVDDDVGDAGSSVETASIFGQVQDAQIHRHELQEEPIGDDDASSQLLKCLFDNTDLSNVFSHEKLIGSSTAGSGAQLEQRSAALAAKAIKALQSSQGQLSSVPIGVPTWTGKSGNAGAPAMAAAAKVDGVVRLLGTSSSADSSASSLPLSSQQLLAELRDKQQANEVSSKASDGAPDERTVRLLADLQAFLMRFANGVESDHLIGHFKARIKDAVDQHVFRHLLRRIATLEKRGATKRWVLKPQQSQVSVVQQVPESPSGNVASPPSPPLRCRYQYSYHMHPQSLDSDANRPPLQSYAPVHMARLGPADFQPRQFEYCPAAGADMLAIGSCNGDLVVVDWNDNRVINRGAMSGDMLDDKAILSLSWLHGSSHSNMFFAGNSMGSTALYKVVAGAERLALCHDYGTICKSHDMTSIHVNVSDELLLSSGHSHHVRVVDVKTGHVVRKYKSIHEDAINVSRWGNVFANVFLTCSFDRNVKLWDVRCPGRDPIYKLSSKNGNVMCCFSPDDRHFLCSSVNNEVKQYETVDGRLNVEFRLPRHGAKSKARQSYTRSYYAGIDQIVTGSSSEGVVRSACTMTGEVIGELSLVNGATHPSIHIQSLRPNPRDTSRLAVLIFHRHVSGYDIVDVRTDKDAWVSVRRLSSDLNTARLSRFTPGDIELVANDGGEPVPGHIVILRNRWPWFQRQHAQRHDALPVPCTSPVLDLVLEYLYADIVNVVDLDADALIDLYRQIAPLDLNRMSCIVLANLATRMTLGNVRSIVTFADEVGRADLLLDCIVFMRRHWLWFRSGPSTPITDRIRQEVGKHVVPAGEVVGEISTRIGHRSVVVGSLMFLIGGLAPTGARDLDYVPVLDLASNEWWLMPTSGDAPVSLAFHTATLIGDSTVYCIGGSPFFGSTRDEHRLAPCYTLCLKTLRWDKVVAAGEHVPSRRSRHACVAVGNDLWLFGGKLAHGAPLDGLYRLEHLSARAPTWSTVWHHKQPTGRSGHTMTYCPRQRAIVVLGGHISNDLIPFDVVATFDVVGQEWHSKAVQAGGAGYPIPRLGHTATLSEDGDAIIVIGGRTSRSQVETDDDIVLSDTWALCLRTWQWTRVPTTGQVPHYDHSAWSTGDGRVAVCGWSRGSRSGGALRCLTLATGAWANLECRLNSTGACRSAISVPASTLTDDLTRAVDECNGEPGTDRDDCVRLVLGDLGSSVQVPRFLCDARSVFLRRMFAAGMAETRTRSARLPGVSTVDATRLLWYMQTGQVVCRGEPGSDSDERLIRMLVASRFLAVDSLSEHLERLMIGRIRRRNMDVLRRVADQHYLEHLRRACLWRLALVERATRHLQAKNTLLYHVSS</sequence>
<dbReference type="SUPFAM" id="SSF52540">
    <property type="entry name" value="P-loop containing nucleoside triphosphate hydrolases"/>
    <property type="match status" value="2"/>
</dbReference>
<evidence type="ECO:0000256" key="12">
    <source>
        <dbReference type="ARBA" id="ARBA00023242"/>
    </source>
</evidence>
<dbReference type="SMART" id="SM00320">
    <property type="entry name" value="WD40"/>
    <property type="match status" value="3"/>
</dbReference>
<dbReference type="PROSITE" id="PS51194">
    <property type="entry name" value="HELICASE_CTER"/>
    <property type="match status" value="1"/>
</dbReference>
<dbReference type="Gene3D" id="3.40.50.10810">
    <property type="entry name" value="Tandem AAA-ATPase domain"/>
    <property type="match status" value="1"/>
</dbReference>
<keyword evidence="4" id="KW-0677">Repeat</keyword>
<feature type="domain" description="Helicase C-terminal" evidence="17">
    <location>
        <begin position="583"/>
        <end position="737"/>
    </location>
</feature>
<evidence type="ECO:0000259" key="16">
    <source>
        <dbReference type="PROSITE" id="PS51192"/>
    </source>
</evidence>
<dbReference type="InterPro" id="IPR001680">
    <property type="entry name" value="WD40_rpt"/>
</dbReference>
<feature type="compositionally biased region" description="Basic residues" evidence="14">
    <location>
        <begin position="192"/>
        <end position="201"/>
    </location>
</feature>
<evidence type="ECO:0000256" key="11">
    <source>
        <dbReference type="ARBA" id="ARBA00023204"/>
    </source>
</evidence>
<dbReference type="InterPro" id="IPR038718">
    <property type="entry name" value="SNF2-like_sf"/>
</dbReference>
<dbReference type="InterPro" id="IPR000330">
    <property type="entry name" value="SNF2_N"/>
</dbReference>
<keyword evidence="18" id="KW-0496">Mitochondrion</keyword>
<dbReference type="InterPro" id="IPR015915">
    <property type="entry name" value="Kelch-typ_b-propeller"/>
</dbReference>
<dbReference type="InterPro" id="IPR058951">
    <property type="entry name" value="WHD_Rad26_CSB-like"/>
</dbReference>
<comment type="subcellular location">
    <subcellularLocation>
        <location evidence="1">Nucleus</location>
    </subcellularLocation>
</comment>
<dbReference type="InterPro" id="IPR015943">
    <property type="entry name" value="WD40/YVTN_repeat-like_dom_sf"/>
</dbReference>
<name>A0A3P3Y4M1_PLABS</name>
<evidence type="ECO:0000256" key="5">
    <source>
        <dbReference type="ARBA" id="ARBA00022741"/>
    </source>
</evidence>
<organism evidence="18 19">
    <name type="scientific">Plasmodiophora brassicae</name>
    <name type="common">Clubroot disease agent</name>
    <dbReference type="NCBI Taxonomy" id="37360"/>
    <lineage>
        <taxon>Eukaryota</taxon>
        <taxon>Sar</taxon>
        <taxon>Rhizaria</taxon>
        <taxon>Endomyxa</taxon>
        <taxon>Phytomyxea</taxon>
        <taxon>Plasmodiophorida</taxon>
        <taxon>Plasmodiophoridae</taxon>
        <taxon>Plasmodiophora</taxon>
    </lineage>
</organism>
<dbReference type="PROSITE" id="PS51192">
    <property type="entry name" value="HELICASE_ATP_BIND_1"/>
    <property type="match status" value="1"/>
</dbReference>
<feature type="compositionally biased region" description="Basic and acidic residues" evidence="14">
    <location>
        <begin position="130"/>
        <end position="141"/>
    </location>
</feature>
<evidence type="ECO:0000259" key="15">
    <source>
        <dbReference type="PROSITE" id="PS50041"/>
    </source>
</evidence>
<feature type="region of interest" description="Disordered" evidence="14">
    <location>
        <begin position="130"/>
        <end position="157"/>
    </location>
</feature>
<evidence type="ECO:0000256" key="3">
    <source>
        <dbReference type="ARBA" id="ARBA00022441"/>
    </source>
</evidence>
<dbReference type="Gene3D" id="2.120.10.80">
    <property type="entry name" value="Kelch-type beta propeller"/>
    <property type="match status" value="2"/>
</dbReference>
<dbReference type="GO" id="GO:0016787">
    <property type="term" value="F:hydrolase activity"/>
    <property type="evidence" value="ECO:0007669"/>
    <property type="project" value="UniProtKB-KW"/>
</dbReference>
<dbReference type="InterPro" id="IPR011333">
    <property type="entry name" value="SKP1/BTB/POZ_sf"/>
</dbReference>
<evidence type="ECO:0000259" key="17">
    <source>
        <dbReference type="PROSITE" id="PS51194"/>
    </source>
</evidence>
<dbReference type="Proteomes" id="UP000290189">
    <property type="component" value="Unassembled WGS sequence"/>
</dbReference>
<dbReference type="InterPro" id="IPR001650">
    <property type="entry name" value="Helicase_C-like"/>
</dbReference>
<keyword evidence="11" id="KW-0234">DNA repair</keyword>
<feature type="domain" description="C-type lectin" evidence="15">
    <location>
        <begin position="1832"/>
        <end position="1895"/>
    </location>
</feature>
<dbReference type="Pfam" id="PF25875">
    <property type="entry name" value="WHD_Rad26_CSB"/>
    <property type="match status" value="1"/>
</dbReference>
<evidence type="ECO:0000256" key="4">
    <source>
        <dbReference type="ARBA" id="ARBA00022737"/>
    </source>
</evidence>
<gene>
    <name evidence="18" type="ORF">PLBR_LOCUS2333</name>
</gene>
<comment type="similarity">
    <text evidence="2">Belongs to the SNF2/RAD54 helicase family.</text>
</comment>
<dbReference type="GO" id="GO:0005634">
    <property type="term" value="C:nucleus"/>
    <property type="evidence" value="ECO:0007669"/>
    <property type="project" value="TreeGrafter"/>
</dbReference>
<dbReference type="CDD" id="cd18000">
    <property type="entry name" value="DEXHc_ERCC6"/>
    <property type="match status" value="1"/>
</dbReference>
<dbReference type="Pfam" id="PF24681">
    <property type="entry name" value="Kelch_KLHDC2_KLHL20_DRC7"/>
    <property type="match status" value="1"/>
</dbReference>
<evidence type="ECO:0000256" key="2">
    <source>
        <dbReference type="ARBA" id="ARBA00007025"/>
    </source>
</evidence>
<dbReference type="SMART" id="SM00490">
    <property type="entry name" value="HELICc"/>
    <property type="match status" value="1"/>
</dbReference>
<feature type="region of interest" description="Disordered" evidence="14">
    <location>
        <begin position="1"/>
        <end position="28"/>
    </location>
</feature>
<dbReference type="GO" id="GO:0008094">
    <property type="term" value="F:ATP-dependent activity, acting on DNA"/>
    <property type="evidence" value="ECO:0007669"/>
    <property type="project" value="TreeGrafter"/>
</dbReference>
<geneLocation type="mitochondrion" evidence="18"/>
<evidence type="ECO:0000256" key="8">
    <source>
        <dbReference type="ARBA" id="ARBA00022806"/>
    </source>
</evidence>
<dbReference type="PROSITE" id="PS50041">
    <property type="entry name" value="C_TYPE_LECTIN_2"/>
    <property type="match status" value="1"/>
</dbReference>
<evidence type="ECO:0000313" key="19">
    <source>
        <dbReference type="Proteomes" id="UP000290189"/>
    </source>
</evidence>
<dbReference type="Pfam" id="PF00271">
    <property type="entry name" value="Helicase_C"/>
    <property type="match status" value="1"/>
</dbReference>
<evidence type="ECO:0000256" key="1">
    <source>
        <dbReference type="ARBA" id="ARBA00004123"/>
    </source>
</evidence>
<dbReference type="SUPFAM" id="SSF50978">
    <property type="entry name" value="WD40 repeat-like"/>
    <property type="match status" value="1"/>
</dbReference>
<dbReference type="InterPro" id="IPR001304">
    <property type="entry name" value="C-type_lectin-like"/>
</dbReference>
<dbReference type="SMART" id="SM00487">
    <property type="entry name" value="DEXDc"/>
    <property type="match status" value="1"/>
</dbReference>
<protein>
    <submittedName>
        <fullName evidence="18">Uncharacterized protein</fullName>
    </submittedName>
</protein>
<keyword evidence="8" id="KW-0347">Helicase</keyword>
<evidence type="ECO:0000256" key="7">
    <source>
        <dbReference type="ARBA" id="ARBA00022801"/>
    </source>
</evidence>
<feature type="domain" description="Helicase ATP-binding" evidence="16">
    <location>
        <begin position="275"/>
        <end position="444"/>
    </location>
</feature>
<dbReference type="InterPro" id="IPR049730">
    <property type="entry name" value="SNF2/RAD54-like_C"/>
</dbReference>
<dbReference type="FunFam" id="3.40.50.10810:FF:000094">
    <property type="entry name" value="DNA excision repair protein ERCC-6"/>
    <property type="match status" value="1"/>
</dbReference>
<feature type="coiled-coil region" evidence="13">
    <location>
        <begin position="95"/>
        <end position="122"/>
    </location>
</feature>
<dbReference type="CDD" id="cd22254">
    <property type="entry name" value="CSB_WHD"/>
    <property type="match status" value="1"/>
</dbReference>
<dbReference type="PANTHER" id="PTHR45629">
    <property type="entry name" value="SNF2/RAD54 FAMILY MEMBER"/>
    <property type="match status" value="1"/>
</dbReference>
<evidence type="ECO:0000256" key="9">
    <source>
        <dbReference type="ARBA" id="ARBA00022840"/>
    </source>
</evidence>
<feature type="compositionally biased region" description="Low complexity" evidence="14">
    <location>
        <begin position="1"/>
        <end position="14"/>
    </location>
</feature>
<dbReference type="InterPro" id="IPR014001">
    <property type="entry name" value="Helicase_ATP-bd"/>
</dbReference>
<dbReference type="EMBL" id="OVEO01000003">
    <property type="protein sequence ID" value="SPQ95118.1"/>
    <property type="molecule type" value="Genomic_DNA"/>
</dbReference>
<keyword evidence="12" id="KW-0539">Nucleus</keyword>
<dbReference type="InterPro" id="IPR027417">
    <property type="entry name" value="P-loop_NTPase"/>
</dbReference>
<evidence type="ECO:0000256" key="6">
    <source>
        <dbReference type="ARBA" id="ARBA00022763"/>
    </source>
</evidence>
<keyword evidence="3" id="KW-0880">Kelch repeat</keyword>
<dbReference type="Gene3D" id="3.30.710.10">
    <property type="entry name" value="Potassium Channel Kv1.1, Chain A"/>
    <property type="match status" value="2"/>
</dbReference>
<dbReference type="GO" id="GO:0006283">
    <property type="term" value="P:transcription-coupled nucleotide-excision repair"/>
    <property type="evidence" value="ECO:0007669"/>
    <property type="project" value="TreeGrafter"/>
</dbReference>
<accession>A0A3P3Y4M1</accession>
<reference evidence="18 19" key="1">
    <citation type="submission" date="2018-03" db="EMBL/GenBank/DDBJ databases">
        <authorList>
            <person name="Fogelqvist J."/>
        </authorList>
    </citation>
    <scope>NUCLEOTIDE SEQUENCE [LARGE SCALE GENOMIC DNA]</scope>
</reference>
<dbReference type="Pfam" id="PF00176">
    <property type="entry name" value="SNF2-rel_dom"/>
    <property type="match status" value="1"/>
</dbReference>
<dbReference type="CDD" id="cd18793">
    <property type="entry name" value="SF2_C_SNF"/>
    <property type="match status" value="1"/>
</dbReference>
<keyword evidence="9" id="KW-0067">ATP-binding</keyword>
<evidence type="ECO:0000256" key="10">
    <source>
        <dbReference type="ARBA" id="ARBA00023125"/>
    </source>
</evidence>
<evidence type="ECO:0000256" key="13">
    <source>
        <dbReference type="SAM" id="Coils"/>
    </source>
</evidence>
<keyword evidence="7" id="KW-0378">Hydrolase</keyword>
<dbReference type="SUPFAM" id="SSF117281">
    <property type="entry name" value="Kelch motif"/>
    <property type="match status" value="2"/>
</dbReference>
<proteinExistence type="inferred from homology"/>
<dbReference type="InterPro" id="IPR036322">
    <property type="entry name" value="WD40_repeat_dom_sf"/>
</dbReference>
<dbReference type="GO" id="GO:0005524">
    <property type="term" value="F:ATP binding"/>
    <property type="evidence" value="ECO:0007669"/>
    <property type="project" value="InterPro"/>
</dbReference>
<evidence type="ECO:0000313" key="18">
    <source>
        <dbReference type="EMBL" id="SPQ95118.1"/>
    </source>
</evidence>
<dbReference type="InterPro" id="IPR050496">
    <property type="entry name" value="SNF2_RAD54_helicase_repair"/>
</dbReference>
<dbReference type="Gene3D" id="2.130.10.10">
    <property type="entry name" value="YVTN repeat-like/Quinoprotein amine dehydrogenase"/>
    <property type="match status" value="1"/>
</dbReference>
<evidence type="ECO:0000256" key="14">
    <source>
        <dbReference type="SAM" id="MobiDB-lite"/>
    </source>
</evidence>
<keyword evidence="13" id="KW-0175">Coiled coil</keyword>
<feature type="region of interest" description="Disordered" evidence="14">
    <location>
        <begin position="178"/>
        <end position="201"/>
    </location>
</feature>
<keyword evidence="5" id="KW-0547">Nucleotide-binding</keyword>
<dbReference type="Gene3D" id="3.40.50.300">
    <property type="entry name" value="P-loop containing nucleotide triphosphate hydrolases"/>
    <property type="match status" value="1"/>
</dbReference>
<keyword evidence="10" id="KW-0238">DNA-binding</keyword>
<keyword evidence="6" id="KW-0227">DNA damage</keyword>